<dbReference type="InterPro" id="IPR002130">
    <property type="entry name" value="Cyclophilin-type_PPIase_dom"/>
</dbReference>
<protein>
    <recommendedName>
        <fullName evidence="2">peptidylprolyl isomerase</fullName>
        <ecNumber evidence="2">5.2.1.8</ecNumber>
    </recommendedName>
</protein>
<dbReference type="InterPro" id="IPR044666">
    <property type="entry name" value="Cyclophilin_A-like"/>
</dbReference>
<dbReference type="Gene3D" id="2.40.100.10">
    <property type="entry name" value="Cyclophilin-like"/>
    <property type="match status" value="1"/>
</dbReference>
<dbReference type="CDD" id="cd00317">
    <property type="entry name" value="cyclophilin"/>
    <property type="match status" value="1"/>
</dbReference>
<dbReference type="RefSeq" id="WP_331930025.1">
    <property type="nucleotide sequence ID" value="NZ_JBEPLU010000001.1"/>
</dbReference>
<dbReference type="SUPFAM" id="SSF50891">
    <property type="entry name" value="Cyclophilin-like"/>
    <property type="match status" value="1"/>
</dbReference>
<dbReference type="InterPro" id="IPR029000">
    <property type="entry name" value="Cyclophilin-like_dom_sf"/>
</dbReference>
<feature type="domain" description="PPIase cyclophilin-type" evidence="6">
    <location>
        <begin position="29"/>
        <end position="234"/>
    </location>
</feature>
<feature type="chain" id="PRO_5047340131" description="peptidylprolyl isomerase" evidence="5">
    <location>
        <begin position="20"/>
        <end position="268"/>
    </location>
</feature>
<proteinExistence type="inferred from homology"/>
<dbReference type="InterPro" id="IPR020892">
    <property type="entry name" value="Cyclophilin-type_PPIase_CS"/>
</dbReference>
<evidence type="ECO:0000256" key="1">
    <source>
        <dbReference type="ARBA" id="ARBA00007365"/>
    </source>
</evidence>
<accession>A0ABV2EDS7</accession>
<evidence type="ECO:0000259" key="6">
    <source>
        <dbReference type="PROSITE" id="PS50072"/>
    </source>
</evidence>
<dbReference type="Proteomes" id="UP001549110">
    <property type="component" value="Unassembled WGS sequence"/>
</dbReference>
<name>A0ABV2EDS7_9CAUL</name>
<dbReference type="GO" id="GO:0003755">
    <property type="term" value="F:peptidyl-prolyl cis-trans isomerase activity"/>
    <property type="evidence" value="ECO:0007669"/>
    <property type="project" value="UniProtKB-EC"/>
</dbReference>
<evidence type="ECO:0000256" key="3">
    <source>
        <dbReference type="ARBA" id="ARBA00023110"/>
    </source>
</evidence>
<dbReference type="EC" id="5.2.1.8" evidence="2"/>
<keyword evidence="8" id="KW-1185">Reference proteome</keyword>
<keyword evidence="5" id="KW-0732">Signal</keyword>
<evidence type="ECO:0000256" key="2">
    <source>
        <dbReference type="ARBA" id="ARBA00013194"/>
    </source>
</evidence>
<comment type="similarity">
    <text evidence="1">Belongs to the cyclophilin-type PPIase family.</text>
</comment>
<feature type="signal peptide" evidence="5">
    <location>
        <begin position="1"/>
        <end position="19"/>
    </location>
</feature>
<evidence type="ECO:0000256" key="5">
    <source>
        <dbReference type="SAM" id="SignalP"/>
    </source>
</evidence>
<dbReference type="PANTHER" id="PTHR45625:SF4">
    <property type="entry name" value="PEPTIDYLPROLYL ISOMERASE DOMAIN AND WD REPEAT-CONTAINING PROTEIN 1"/>
    <property type="match status" value="1"/>
</dbReference>
<evidence type="ECO:0000313" key="8">
    <source>
        <dbReference type="Proteomes" id="UP001549110"/>
    </source>
</evidence>
<keyword evidence="3" id="KW-0697">Rotamase</keyword>
<dbReference type="PROSITE" id="PS50072">
    <property type="entry name" value="CSA_PPIASE_2"/>
    <property type="match status" value="1"/>
</dbReference>
<evidence type="ECO:0000313" key="7">
    <source>
        <dbReference type="EMBL" id="MET3525102.1"/>
    </source>
</evidence>
<dbReference type="Pfam" id="PF00160">
    <property type="entry name" value="Pro_isomerase"/>
    <property type="match status" value="1"/>
</dbReference>
<organism evidence="7 8">
    <name type="scientific">Phenylobacterium koreense</name>
    <dbReference type="NCBI Taxonomy" id="266125"/>
    <lineage>
        <taxon>Bacteria</taxon>
        <taxon>Pseudomonadati</taxon>
        <taxon>Pseudomonadota</taxon>
        <taxon>Alphaproteobacteria</taxon>
        <taxon>Caulobacterales</taxon>
        <taxon>Caulobacteraceae</taxon>
        <taxon>Phenylobacterium</taxon>
    </lineage>
</organism>
<keyword evidence="4 7" id="KW-0413">Isomerase</keyword>
<dbReference type="PROSITE" id="PS00170">
    <property type="entry name" value="CSA_PPIASE_1"/>
    <property type="match status" value="1"/>
</dbReference>
<reference evidence="7 8" key="1">
    <citation type="submission" date="2024-06" db="EMBL/GenBank/DDBJ databases">
        <title>Genomic Encyclopedia of Type Strains, Phase IV (KMG-IV): sequencing the most valuable type-strain genomes for metagenomic binning, comparative biology and taxonomic classification.</title>
        <authorList>
            <person name="Goeker M."/>
        </authorList>
    </citation>
    <scope>NUCLEOTIDE SEQUENCE [LARGE SCALE GENOMIC DNA]</scope>
    <source>
        <strain evidence="7 8">DSM 17809</strain>
    </source>
</reference>
<dbReference type="EMBL" id="JBEPLU010000001">
    <property type="protein sequence ID" value="MET3525102.1"/>
    <property type="molecule type" value="Genomic_DNA"/>
</dbReference>
<sequence>MIRTIAITAALLAAAPAQAADWRTLDPDDTLVIDTSKGRIVVEMAPQVAPKAVERVKLLTREGVYDGLLFHRVIENFVDQTGNPNNRDGGVSVHPDLPPEFTFRLKPEDGAKMVVRATDRVAGFLGSLPIEGASDLEAQNAAGGGRRAWGAYCPGVAGMGRQAAEDTANSEIFFMRAASRRLDRDYTPWGRAVIGLDVIRAMTVGEPPAQPDRMIRVRVAADLPPAERPKVEVMNERGEAFAALAARVRQEKGADFSICDIDLPARMN</sequence>
<evidence type="ECO:0000256" key="4">
    <source>
        <dbReference type="ARBA" id="ARBA00023235"/>
    </source>
</evidence>
<comment type="caution">
    <text evidence="7">The sequence shown here is derived from an EMBL/GenBank/DDBJ whole genome shotgun (WGS) entry which is preliminary data.</text>
</comment>
<dbReference type="PANTHER" id="PTHR45625">
    <property type="entry name" value="PEPTIDYL-PROLYL CIS-TRANS ISOMERASE-RELATED"/>
    <property type="match status" value="1"/>
</dbReference>
<gene>
    <name evidence="7" type="ORF">ABID41_000197</name>
</gene>